<organism evidence="2 3">
    <name type="scientific">Zizania palustris</name>
    <name type="common">Northern wild rice</name>
    <dbReference type="NCBI Taxonomy" id="103762"/>
    <lineage>
        <taxon>Eukaryota</taxon>
        <taxon>Viridiplantae</taxon>
        <taxon>Streptophyta</taxon>
        <taxon>Embryophyta</taxon>
        <taxon>Tracheophyta</taxon>
        <taxon>Spermatophyta</taxon>
        <taxon>Magnoliopsida</taxon>
        <taxon>Liliopsida</taxon>
        <taxon>Poales</taxon>
        <taxon>Poaceae</taxon>
        <taxon>BOP clade</taxon>
        <taxon>Oryzoideae</taxon>
        <taxon>Oryzeae</taxon>
        <taxon>Zizaniinae</taxon>
        <taxon>Zizania</taxon>
    </lineage>
</organism>
<dbReference type="Proteomes" id="UP000729402">
    <property type="component" value="Unassembled WGS sequence"/>
</dbReference>
<evidence type="ECO:0000313" key="3">
    <source>
        <dbReference type="Proteomes" id="UP000729402"/>
    </source>
</evidence>
<gene>
    <name evidence="2" type="ORF">GUJ93_ZPchr0001g30874</name>
</gene>
<dbReference type="EMBL" id="JAAALK010000288">
    <property type="protein sequence ID" value="KAG8054768.1"/>
    <property type="molecule type" value="Genomic_DNA"/>
</dbReference>
<reference evidence="2" key="2">
    <citation type="submission" date="2021-02" db="EMBL/GenBank/DDBJ databases">
        <authorList>
            <person name="Kimball J.A."/>
            <person name="Haas M.W."/>
            <person name="Macchietto M."/>
            <person name="Kono T."/>
            <person name="Duquette J."/>
            <person name="Shao M."/>
        </authorList>
    </citation>
    <scope>NUCLEOTIDE SEQUENCE</scope>
    <source>
        <tissue evidence="2">Fresh leaf tissue</tissue>
    </source>
</reference>
<keyword evidence="3" id="KW-1185">Reference proteome</keyword>
<feature type="region of interest" description="Disordered" evidence="1">
    <location>
        <begin position="155"/>
        <end position="206"/>
    </location>
</feature>
<name>A0A8J5VP92_ZIZPA</name>
<dbReference type="AlphaFoldDB" id="A0A8J5VP92"/>
<accession>A0A8J5VP92</accession>
<evidence type="ECO:0000313" key="2">
    <source>
        <dbReference type="EMBL" id="KAG8054768.1"/>
    </source>
</evidence>
<proteinExistence type="predicted"/>
<sequence length="206" mass="21899">MRQTGSTLQQLDLSGAARDGDGHLPCPVPVFSPLPPPLLACPGWLRAFVSLRLLLLVSIAVPRERGAARGRRRRPLLFRVGSVLRLGLTFSEGDGDLLGTRRKSGEASELGGGRTAVPLKSETQICFQNGRDLLRGGQVDSGHCRGRCRGSGIRVGSRRRLGDRQAATQDGDATLPHSKRSRAGNWGGRSGREAAEASAHGVQLGP</sequence>
<evidence type="ECO:0000256" key="1">
    <source>
        <dbReference type="SAM" id="MobiDB-lite"/>
    </source>
</evidence>
<comment type="caution">
    <text evidence="2">The sequence shown here is derived from an EMBL/GenBank/DDBJ whole genome shotgun (WGS) entry which is preliminary data.</text>
</comment>
<reference evidence="2" key="1">
    <citation type="journal article" date="2021" name="bioRxiv">
        <title>Whole Genome Assembly and Annotation of Northern Wild Rice, Zizania palustris L., Supports a Whole Genome Duplication in the Zizania Genus.</title>
        <authorList>
            <person name="Haas M."/>
            <person name="Kono T."/>
            <person name="Macchietto M."/>
            <person name="Millas R."/>
            <person name="McGilp L."/>
            <person name="Shao M."/>
            <person name="Duquette J."/>
            <person name="Hirsch C.N."/>
            <person name="Kimball J."/>
        </authorList>
    </citation>
    <scope>NUCLEOTIDE SEQUENCE</scope>
    <source>
        <tissue evidence="2">Fresh leaf tissue</tissue>
    </source>
</reference>
<protein>
    <submittedName>
        <fullName evidence="2">Uncharacterized protein</fullName>
    </submittedName>
</protein>